<dbReference type="PANTHER" id="PTHR11528">
    <property type="entry name" value="HEAT SHOCK PROTEIN 90 FAMILY MEMBER"/>
    <property type="match status" value="1"/>
</dbReference>
<evidence type="ECO:0000256" key="6">
    <source>
        <dbReference type="HAMAP-Rule" id="MF_00505"/>
    </source>
</evidence>
<protein>
    <recommendedName>
        <fullName evidence="6">Chaperone protein HtpG</fullName>
    </recommendedName>
    <alternativeName>
        <fullName evidence="6">Heat shock protein HtpG</fullName>
    </alternativeName>
    <alternativeName>
        <fullName evidence="6">High temperature protein G</fullName>
    </alternativeName>
</protein>
<dbReference type="Proteomes" id="UP001595477">
    <property type="component" value="Unassembled WGS sequence"/>
</dbReference>
<dbReference type="InterPro" id="IPR001404">
    <property type="entry name" value="Hsp90_fam"/>
</dbReference>
<evidence type="ECO:0000256" key="1">
    <source>
        <dbReference type="ARBA" id="ARBA00008239"/>
    </source>
</evidence>
<evidence type="ECO:0000313" key="9">
    <source>
        <dbReference type="Proteomes" id="UP001595477"/>
    </source>
</evidence>
<dbReference type="Gene3D" id="3.30.230.80">
    <property type="match status" value="1"/>
</dbReference>
<dbReference type="InterPro" id="IPR037196">
    <property type="entry name" value="HSP90_C"/>
</dbReference>
<dbReference type="PRINTS" id="PR00775">
    <property type="entry name" value="HEATSHOCK90"/>
</dbReference>
<evidence type="ECO:0000256" key="2">
    <source>
        <dbReference type="ARBA" id="ARBA00022741"/>
    </source>
</evidence>
<dbReference type="Gene3D" id="1.20.120.790">
    <property type="entry name" value="Heat shock protein 90, C-terminal domain"/>
    <property type="match status" value="1"/>
</dbReference>
<dbReference type="Pfam" id="PF00183">
    <property type="entry name" value="HSP90"/>
    <property type="match status" value="1"/>
</dbReference>
<dbReference type="EMBL" id="JBHRSX010000013">
    <property type="protein sequence ID" value="MFC3201052.1"/>
    <property type="molecule type" value="Genomic_DNA"/>
</dbReference>
<dbReference type="SUPFAM" id="SSF55874">
    <property type="entry name" value="ATPase domain of HSP90 chaperone/DNA topoisomerase II/histidine kinase"/>
    <property type="match status" value="1"/>
</dbReference>
<evidence type="ECO:0000313" key="8">
    <source>
        <dbReference type="EMBL" id="MFC3201052.1"/>
    </source>
</evidence>
<keyword evidence="2 6" id="KW-0547">Nucleotide-binding</keyword>
<reference evidence="9" key="1">
    <citation type="journal article" date="2019" name="Int. J. Syst. Evol. Microbiol.">
        <title>The Global Catalogue of Microorganisms (GCM) 10K type strain sequencing project: providing services to taxonomists for standard genome sequencing and annotation.</title>
        <authorList>
            <consortium name="The Broad Institute Genomics Platform"/>
            <consortium name="The Broad Institute Genome Sequencing Center for Infectious Disease"/>
            <person name="Wu L."/>
            <person name="Ma J."/>
        </authorList>
    </citation>
    <scope>NUCLEOTIDE SEQUENCE [LARGE SCALE GENOMIC DNA]</scope>
    <source>
        <strain evidence="9">KCTC 52449</strain>
    </source>
</reference>
<feature type="region of interest" description="A; substrate-binding" evidence="6">
    <location>
        <begin position="1"/>
        <end position="348"/>
    </location>
</feature>
<dbReference type="NCBIfam" id="NF003555">
    <property type="entry name" value="PRK05218.1"/>
    <property type="match status" value="1"/>
</dbReference>
<gene>
    <name evidence="6 8" type="primary">htpG</name>
    <name evidence="8" type="ORF">ACFOEW_04345</name>
</gene>
<dbReference type="HAMAP" id="MF_00505">
    <property type="entry name" value="HSP90"/>
    <property type="match status" value="1"/>
</dbReference>
<proteinExistence type="inferred from homology"/>
<keyword evidence="9" id="KW-1185">Reference proteome</keyword>
<accession>A0ABV7JV55</accession>
<dbReference type="CDD" id="cd16927">
    <property type="entry name" value="HATPase_Hsp90-like"/>
    <property type="match status" value="1"/>
</dbReference>
<dbReference type="RefSeq" id="WP_123324250.1">
    <property type="nucleotide sequence ID" value="NZ_JBHRSX010000013.1"/>
</dbReference>
<comment type="caution">
    <text evidence="8">The sequence shown here is derived from an EMBL/GenBank/DDBJ whole genome shotgun (WGS) entry which is preliminary data.</text>
</comment>
<evidence type="ECO:0000256" key="5">
    <source>
        <dbReference type="ARBA" id="ARBA00023186"/>
    </source>
</evidence>
<dbReference type="InterPro" id="IPR020575">
    <property type="entry name" value="Hsp90_N"/>
</dbReference>
<keyword evidence="5 6" id="KW-0143">Chaperone</keyword>
<dbReference type="InterPro" id="IPR003594">
    <property type="entry name" value="HATPase_dom"/>
</dbReference>
<comment type="similarity">
    <text evidence="1 6">Belongs to the heat shock protein 90 family.</text>
</comment>
<dbReference type="InterPro" id="IPR019805">
    <property type="entry name" value="Heat_shock_protein_90_CS"/>
</dbReference>
<evidence type="ECO:0000256" key="3">
    <source>
        <dbReference type="ARBA" id="ARBA00022840"/>
    </source>
</evidence>
<dbReference type="Pfam" id="PF13589">
    <property type="entry name" value="HATPase_c_3"/>
    <property type="match status" value="1"/>
</dbReference>
<dbReference type="PIRSF" id="PIRSF002583">
    <property type="entry name" value="Hsp90"/>
    <property type="match status" value="1"/>
</dbReference>
<dbReference type="InterPro" id="IPR036890">
    <property type="entry name" value="HATPase_C_sf"/>
</dbReference>
<feature type="region of interest" description="C" evidence="6">
    <location>
        <begin position="566"/>
        <end position="640"/>
    </location>
</feature>
<comment type="caution">
    <text evidence="6">Lacks conserved residue(s) required for the propagation of feature annotation.</text>
</comment>
<comment type="subcellular location">
    <subcellularLocation>
        <location evidence="6">Cytoplasm</location>
    </subcellularLocation>
</comment>
<feature type="domain" description="Histidine kinase/HSP90-like ATPase" evidence="7">
    <location>
        <begin position="30"/>
        <end position="187"/>
    </location>
</feature>
<dbReference type="PROSITE" id="PS00298">
    <property type="entry name" value="HSP90"/>
    <property type="match status" value="1"/>
</dbReference>
<comment type="function">
    <text evidence="6">Molecular chaperone. Has ATPase activity.</text>
</comment>
<name>A0ABV7JV55_9ALTE</name>
<keyword evidence="3 6" id="KW-0067">ATP-binding</keyword>
<keyword evidence="4 6" id="KW-0346">Stress response</keyword>
<comment type="subunit">
    <text evidence="6">Homodimer.</text>
</comment>
<keyword evidence="6" id="KW-0963">Cytoplasm</keyword>
<dbReference type="SUPFAM" id="SSF110942">
    <property type="entry name" value="HSP90 C-terminal domain"/>
    <property type="match status" value="1"/>
</dbReference>
<evidence type="ECO:0000256" key="4">
    <source>
        <dbReference type="ARBA" id="ARBA00023016"/>
    </source>
</evidence>
<organism evidence="8 9">
    <name type="scientific">Alteromonas oceani</name>
    <dbReference type="NCBI Taxonomy" id="2071609"/>
    <lineage>
        <taxon>Bacteria</taxon>
        <taxon>Pseudomonadati</taxon>
        <taxon>Pseudomonadota</taxon>
        <taxon>Gammaproteobacteria</taxon>
        <taxon>Alteromonadales</taxon>
        <taxon>Alteromonadaceae</taxon>
        <taxon>Alteromonas/Salinimonas group</taxon>
        <taxon>Alteromonas</taxon>
    </lineage>
</organism>
<dbReference type="Gene3D" id="3.40.50.11260">
    <property type="match status" value="1"/>
</dbReference>
<sequence>MAEVAHQETHGFQTEVKQLLHLMIHSLYSNKEIFLRELVSNAADAADKLRFKALENDSLYENDGDLCVKLSVDKEAGTITISDNGIGMSRDDVIANLGTIAKSGTADFFSKLSGDKAKDSQLIGQFGVGFYSAFIVADKVVVRTRAAGESADQGVEWISEGEGEFTVGDIEKADRGTEITLYLRDDEKEFADDWRLRSIISKYSDHISIPVRMWKAPVEEQEGPDGEKIPAQPGEWETVNKATALWTRDKSEISDEEYIEFYRHVSHDFAEPMSWAHNKVEGKTEYTSLLYIPSKAPFDLWNREQTHGLKLYVQRVFIMDDAEQFMPTYLRFVKGLLDSNDLPLNVSREILQDNKITQSLRTGCTKRVLQMLERMAKNDAEKYQSFWNEFGNVLKEGPAEDFSNKEKVAGLLRFASTHNDSSDQTVSLADYISRMKEGQDKIYYVTADSYQAAKNSPHLEIFKKKGIEVLLMGERIDEWLMQHLTEFDGKQLKSIARGDLDLDDLEDEESKKAHEEAEKQVEGVLERAKTALGDKVIDVKFTHRLTDSPAVIVADDNGMTTQMMKLMEAAGQPVPEVKYHFELNPEHQLVKLLADVQDETVFKSWTEVLFDQAALSEQGSLKDPATFVRNLNGLLMSLSK</sequence>
<dbReference type="Gene3D" id="3.30.565.10">
    <property type="entry name" value="Histidine kinase-like ATPase, C-terminal domain"/>
    <property type="match status" value="1"/>
</dbReference>
<evidence type="ECO:0000259" key="7">
    <source>
        <dbReference type="SMART" id="SM00387"/>
    </source>
</evidence>
<dbReference type="SUPFAM" id="SSF54211">
    <property type="entry name" value="Ribosomal protein S5 domain 2-like"/>
    <property type="match status" value="1"/>
</dbReference>
<dbReference type="SMART" id="SM00387">
    <property type="entry name" value="HATPase_c"/>
    <property type="match status" value="1"/>
</dbReference>
<dbReference type="InterPro" id="IPR020568">
    <property type="entry name" value="Ribosomal_Su5_D2-typ_SF"/>
</dbReference>